<reference evidence="3 4" key="1">
    <citation type="submission" date="2021-01" db="EMBL/GenBank/DDBJ databases">
        <title>Whole genome shotgun sequence of Catellatospora chokoriensis NBRC 107358.</title>
        <authorList>
            <person name="Komaki H."/>
            <person name="Tamura T."/>
        </authorList>
    </citation>
    <scope>NUCLEOTIDE SEQUENCE [LARGE SCALE GENOMIC DNA]</scope>
    <source>
        <strain evidence="3 4">NBRC 107358</strain>
    </source>
</reference>
<sequence length="729" mass="76853">MNDFSAAKLDLLDASRRDVLAALGSDTTPQGRTLLSAWRAARRSTADGPENLWQAALMVELLRRGEKVAARQLGTRRPASWLPSWAAGPPLNLGLQHIYQLDHLIAATTVASVDGRQVGLCFDQDGVVHTIDMLEGTVQARQMSDGEQDFYRDATFADLDGQQIIAAVTEQQALVWATATGDLLTATDPDDIPRPAGHLTSVAVGHVAGTGVALAGTREGYLLLWSVPDGQRIAKFNDGHSCYVSSIAISTDGPPIAVTGSGGEAATVCFWDLATRQQIGQPRPTANISQVGWTRLADQPHAVTVDERGLLQLWLPQQPEPVSSYPTGVASVGGLACTVVEERPVAVLSSGGRVRLVDLLTGLPAGDTMTDFTQDASHVAVSPPNTSTRSIIAVQGSSTEGRVNILDLNPAPTGDGPTAGSDVSSGSKAPVYLDADIVTVGGRQIIAVIGDDATLRLHDVSDGEQAGRPLTVSAMRTPYGVRLRCLTLDSRPVGISATPGPFTALYLDDGSHLALPDQGPQRAALAGLACDASGTTKIVVLSDQWGSMIAWDLQTMRLLGHRPSKKPGSNACLAVTAIEGRTTILSASRKGKLRRWETDLTAHAAPIAAHRGPITAIDTLDIDGRPTAVTVGDDGQTAAWDLHTGERRGPKLRHPAPVNALLATTFGGIPTAITACEDRTLRIWSLLDGKILDTIPTPRPVRRIFATAADDLVLLDPEGLTCLGGRQHA</sequence>
<comment type="caution">
    <text evidence="3">The sequence shown here is derived from an EMBL/GenBank/DDBJ whole genome shotgun (WGS) entry which is preliminary data.</text>
</comment>
<evidence type="ECO:0000313" key="4">
    <source>
        <dbReference type="Proteomes" id="UP000619293"/>
    </source>
</evidence>
<dbReference type="Proteomes" id="UP000619293">
    <property type="component" value="Unassembled WGS sequence"/>
</dbReference>
<name>A0A8J3K301_9ACTN</name>
<dbReference type="InterPro" id="IPR015943">
    <property type="entry name" value="WD40/YVTN_repeat-like_dom_sf"/>
</dbReference>
<proteinExistence type="predicted"/>
<dbReference type="AlphaFoldDB" id="A0A8J3K301"/>
<gene>
    <name evidence="3" type="ORF">Cch02nite_55600</name>
</gene>
<dbReference type="InterPro" id="IPR011047">
    <property type="entry name" value="Quinoprotein_ADH-like_sf"/>
</dbReference>
<dbReference type="EMBL" id="BONG01000041">
    <property type="protein sequence ID" value="GIF92116.1"/>
    <property type="molecule type" value="Genomic_DNA"/>
</dbReference>
<dbReference type="PANTHER" id="PTHR44019:SF8">
    <property type="entry name" value="POC1 CENTRIOLAR PROTEIN HOMOLOG"/>
    <property type="match status" value="1"/>
</dbReference>
<dbReference type="RefSeq" id="WP_191841881.1">
    <property type="nucleotide sequence ID" value="NZ_BAAALB010000016.1"/>
</dbReference>
<evidence type="ECO:0008006" key="5">
    <source>
        <dbReference type="Google" id="ProtNLM"/>
    </source>
</evidence>
<keyword evidence="4" id="KW-1185">Reference proteome</keyword>
<protein>
    <recommendedName>
        <fullName evidence="5">WD40 repeat protein</fullName>
    </recommendedName>
</protein>
<evidence type="ECO:0000256" key="1">
    <source>
        <dbReference type="ARBA" id="ARBA00022574"/>
    </source>
</evidence>
<dbReference type="Gene3D" id="2.130.10.10">
    <property type="entry name" value="YVTN repeat-like/Quinoprotein amine dehydrogenase"/>
    <property type="match status" value="2"/>
</dbReference>
<accession>A0A8J3K301</accession>
<dbReference type="PANTHER" id="PTHR44019">
    <property type="entry name" value="WD REPEAT-CONTAINING PROTEIN 55"/>
    <property type="match status" value="1"/>
</dbReference>
<dbReference type="InterPro" id="IPR036322">
    <property type="entry name" value="WD40_repeat_dom_sf"/>
</dbReference>
<evidence type="ECO:0000256" key="2">
    <source>
        <dbReference type="ARBA" id="ARBA00022737"/>
    </source>
</evidence>
<dbReference type="InterPro" id="IPR050505">
    <property type="entry name" value="WDR55/POC1"/>
</dbReference>
<dbReference type="Pfam" id="PF00400">
    <property type="entry name" value="WD40"/>
    <property type="match status" value="1"/>
</dbReference>
<dbReference type="InterPro" id="IPR001680">
    <property type="entry name" value="WD40_rpt"/>
</dbReference>
<keyword evidence="1" id="KW-0853">WD repeat</keyword>
<dbReference type="SUPFAM" id="SSF50978">
    <property type="entry name" value="WD40 repeat-like"/>
    <property type="match status" value="1"/>
</dbReference>
<evidence type="ECO:0000313" key="3">
    <source>
        <dbReference type="EMBL" id="GIF92116.1"/>
    </source>
</evidence>
<keyword evidence="2" id="KW-0677">Repeat</keyword>
<organism evidence="3 4">
    <name type="scientific">Catellatospora chokoriensis</name>
    <dbReference type="NCBI Taxonomy" id="310353"/>
    <lineage>
        <taxon>Bacteria</taxon>
        <taxon>Bacillati</taxon>
        <taxon>Actinomycetota</taxon>
        <taxon>Actinomycetes</taxon>
        <taxon>Micromonosporales</taxon>
        <taxon>Micromonosporaceae</taxon>
        <taxon>Catellatospora</taxon>
    </lineage>
</organism>
<dbReference type="SMART" id="SM00320">
    <property type="entry name" value="WD40"/>
    <property type="match status" value="4"/>
</dbReference>
<dbReference type="SUPFAM" id="SSF50998">
    <property type="entry name" value="Quinoprotein alcohol dehydrogenase-like"/>
    <property type="match status" value="1"/>
</dbReference>